<dbReference type="AlphaFoldDB" id="A0A345ZSX9"/>
<dbReference type="Gene3D" id="3.40.190.150">
    <property type="entry name" value="Bordetella uptake gene, domain 1"/>
    <property type="match status" value="1"/>
</dbReference>
<evidence type="ECO:0000256" key="1">
    <source>
        <dbReference type="ARBA" id="ARBA00006987"/>
    </source>
</evidence>
<sequence>MVVAAAAGGPIDVFGRIFAEKLSDKLGQRVVIENVGGGGGTVGGQKVARATPDGYTVLLGTVATHTNPTLLVDKPPYDPVADFTPVALVSEIPLVLITRKDFPANTLKEFVAYAKANQSKMNYGSAGVGSAAHLGCVMLDNAMGTHIQHVPYRGTSLAMQDLVSGRLDFLCEIAVTAVQNINAGTVKGIAVLSPNRSPVLPNIPTAAEEGLPSVQAYTWTALFLPKDTPAPIAAKLQKAAAETMDTPGLKEEMEKLAATFVAPERRSSAYLGQFVKDELTKWGNAMRASGVIPK</sequence>
<reference evidence="2 3" key="1">
    <citation type="submission" date="2018-07" db="EMBL/GenBank/DDBJ databases">
        <authorList>
            <person name="Quirk P.G."/>
            <person name="Krulwich T.A."/>
        </authorList>
    </citation>
    <scope>NUCLEOTIDE SEQUENCE [LARGE SCALE GENOMIC DNA]</scope>
    <source>
        <strain evidence="2 3">CC-BB4</strain>
    </source>
</reference>
<dbReference type="KEGG" id="ptaw:DW352_05535"/>
<dbReference type="EMBL" id="CP031417">
    <property type="protein sequence ID" value="AXK80026.1"/>
    <property type="molecule type" value="Genomic_DNA"/>
</dbReference>
<name>A0A345ZSX9_9HYPH</name>
<accession>A0A345ZSX9</accession>
<gene>
    <name evidence="2" type="ORF">DW352_05535</name>
</gene>
<proteinExistence type="inferred from homology"/>
<dbReference type="Gene3D" id="3.40.190.10">
    <property type="entry name" value="Periplasmic binding protein-like II"/>
    <property type="match status" value="1"/>
</dbReference>
<evidence type="ECO:0000313" key="3">
    <source>
        <dbReference type="Proteomes" id="UP000254889"/>
    </source>
</evidence>
<dbReference type="Pfam" id="PF03401">
    <property type="entry name" value="TctC"/>
    <property type="match status" value="1"/>
</dbReference>
<dbReference type="PANTHER" id="PTHR42928:SF5">
    <property type="entry name" value="BLR1237 PROTEIN"/>
    <property type="match status" value="1"/>
</dbReference>
<protein>
    <submittedName>
        <fullName evidence="2">Tripartite tricarboxylate transporter substrate binding protein BugD</fullName>
    </submittedName>
</protein>
<dbReference type="OrthoDB" id="8443386at2"/>
<comment type="similarity">
    <text evidence="1">Belongs to the UPF0065 (bug) family.</text>
</comment>
<dbReference type="InterPro" id="IPR005064">
    <property type="entry name" value="BUG"/>
</dbReference>
<organism evidence="2 3">
    <name type="scientific">Pseudolabrys taiwanensis</name>
    <dbReference type="NCBI Taxonomy" id="331696"/>
    <lineage>
        <taxon>Bacteria</taxon>
        <taxon>Pseudomonadati</taxon>
        <taxon>Pseudomonadota</taxon>
        <taxon>Alphaproteobacteria</taxon>
        <taxon>Hyphomicrobiales</taxon>
        <taxon>Xanthobacteraceae</taxon>
        <taxon>Pseudolabrys</taxon>
    </lineage>
</organism>
<dbReference type="SUPFAM" id="SSF53850">
    <property type="entry name" value="Periplasmic binding protein-like II"/>
    <property type="match status" value="1"/>
</dbReference>
<dbReference type="PANTHER" id="PTHR42928">
    <property type="entry name" value="TRICARBOXYLATE-BINDING PROTEIN"/>
    <property type="match status" value="1"/>
</dbReference>
<dbReference type="InterPro" id="IPR042100">
    <property type="entry name" value="Bug_dom1"/>
</dbReference>
<keyword evidence="3" id="KW-1185">Reference proteome</keyword>
<dbReference type="PIRSF" id="PIRSF017082">
    <property type="entry name" value="YflP"/>
    <property type="match status" value="1"/>
</dbReference>
<evidence type="ECO:0000313" key="2">
    <source>
        <dbReference type="EMBL" id="AXK80026.1"/>
    </source>
</evidence>
<dbReference type="Proteomes" id="UP000254889">
    <property type="component" value="Chromosome"/>
</dbReference>